<evidence type="ECO:0000256" key="2">
    <source>
        <dbReference type="SAM" id="SignalP"/>
    </source>
</evidence>
<keyword evidence="4" id="KW-1185">Reference proteome</keyword>
<keyword evidence="2" id="KW-0732">Signal</keyword>
<feature type="chain" id="PRO_5037770279" description="Lipoprotein" evidence="2">
    <location>
        <begin position="26"/>
        <end position="188"/>
    </location>
</feature>
<feature type="compositionally biased region" description="Low complexity" evidence="1">
    <location>
        <begin position="29"/>
        <end position="43"/>
    </location>
</feature>
<evidence type="ECO:0000256" key="1">
    <source>
        <dbReference type="SAM" id="MobiDB-lite"/>
    </source>
</evidence>
<dbReference type="AlphaFoldDB" id="A0A919C0C6"/>
<comment type="caution">
    <text evidence="3">The sequence shown here is derived from an EMBL/GenBank/DDBJ whole genome shotgun (WGS) entry which is preliminary data.</text>
</comment>
<dbReference type="Proteomes" id="UP000619355">
    <property type="component" value="Unassembled WGS sequence"/>
</dbReference>
<feature type="region of interest" description="Disordered" evidence="1">
    <location>
        <begin position="29"/>
        <end position="58"/>
    </location>
</feature>
<sequence length="188" mass="20158">MKISMSALVLAVPLVLTTLTGCSMNDDTSATGADGTSDSGSDGVRSAGTSTSRDASDAMERVSSGIYDLIGVKGRASDSRPGVQACPGKDRDTHFQIFHQWSFYPASASDLGPAMQHLKEKLPQHGWKIVEYGPDTSRNKNTVMIADNDAKKAGVHITQMEKRNPPKLSLMVVSGCYQVPEGQKVDHF</sequence>
<protein>
    <recommendedName>
        <fullName evidence="5">Lipoprotein</fullName>
    </recommendedName>
</protein>
<evidence type="ECO:0008006" key="5">
    <source>
        <dbReference type="Google" id="ProtNLM"/>
    </source>
</evidence>
<reference evidence="4" key="1">
    <citation type="journal article" date="2019" name="Int. J. Syst. Evol. Microbiol.">
        <title>The Global Catalogue of Microorganisms (GCM) 10K type strain sequencing project: providing services to taxonomists for standard genome sequencing and annotation.</title>
        <authorList>
            <consortium name="The Broad Institute Genomics Platform"/>
            <consortium name="The Broad Institute Genome Sequencing Center for Infectious Disease"/>
            <person name="Wu L."/>
            <person name="Ma J."/>
        </authorList>
    </citation>
    <scope>NUCLEOTIDE SEQUENCE [LARGE SCALE GENOMIC DNA]</scope>
    <source>
        <strain evidence="4">JCM 4253</strain>
    </source>
</reference>
<name>A0A919C0C6_9ACTN</name>
<dbReference type="EMBL" id="BNBF01000002">
    <property type="protein sequence ID" value="GHG36916.1"/>
    <property type="molecule type" value="Genomic_DNA"/>
</dbReference>
<accession>A0A919C0C6</accession>
<evidence type="ECO:0000313" key="4">
    <source>
        <dbReference type="Proteomes" id="UP000619355"/>
    </source>
</evidence>
<evidence type="ECO:0000313" key="3">
    <source>
        <dbReference type="EMBL" id="GHG36916.1"/>
    </source>
</evidence>
<dbReference type="PROSITE" id="PS51257">
    <property type="entry name" value="PROKAR_LIPOPROTEIN"/>
    <property type="match status" value="1"/>
</dbReference>
<feature type="signal peptide" evidence="2">
    <location>
        <begin position="1"/>
        <end position="25"/>
    </location>
</feature>
<gene>
    <name evidence="3" type="ORF">GCM10018980_08080</name>
</gene>
<organism evidence="3 4">
    <name type="scientific">Streptomyces capoamus</name>
    <dbReference type="NCBI Taxonomy" id="68183"/>
    <lineage>
        <taxon>Bacteria</taxon>
        <taxon>Bacillati</taxon>
        <taxon>Actinomycetota</taxon>
        <taxon>Actinomycetes</taxon>
        <taxon>Kitasatosporales</taxon>
        <taxon>Streptomycetaceae</taxon>
        <taxon>Streptomyces</taxon>
    </lineage>
</organism>
<proteinExistence type="predicted"/>